<dbReference type="CAZy" id="GT4">
    <property type="family name" value="Glycosyltransferase Family 4"/>
</dbReference>
<dbReference type="HOGENOM" id="CLU_048105_0_0_5"/>
<keyword evidence="3" id="KW-1185">Reference proteome</keyword>
<dbReference type="OrthoDB" id="1411429at2"/>
<dbReference type="Pfam" id="PF13692">
    <property type="entry name" value="Glyco_trans_1_4"/>
    <property type="match status" value="1"/>
</dbReference>
<dbReference type="Gene3D" id="3.40.50.2000">
    <property type="entry name" value="Glycogen Phosphorylase B"/>
    <property type="match status" value="2"/>
</dbReference>
<sequence>MTSPRPTSARAGRQLPVIMIVGMQNSVHVSRWVSAVRGGWARIVVVPVDLESLEAGLAPWSHVSKREDLDALAPGVVGVVAPAMLDGSARHRTWDADTPAVERMPSPLHMPWHPGMTMPGELVAAIRTFHPDILHTLEVQRAGYLALAAKRRLGANMPPWLLSNWGSDLYLYERLPEHRPVLVEVMRNLDGYLAECRRDVSLAISLGLVGRAFEPLPASGGVDFGRMTSLSDVAPPSRRTTLLVKGYHGWAGRGLHILSALHLVAPAVRHLRIRILFATPPVRQMAEALAAQDGLDIEILPYAADHAEALRRIGEARVVVGMGISDGISTTLLEAMTLGAFPIQGTTSCACEWVRNGIDGILVSPHDVRGLADAIARAATDDSLVDAAASRNRRVVEERWCAARNGARAVAYYREMLASATPAWEGA</sequence>
<dbReference type="GO" id="GO:0016757">
    <property type="term" value="F:glycosyltransferase activity"/>
    <property type="evidence" value="ECO:0007669"/>
    <property type="project" value="UniProtKB-ARBA"/>
</dbReference>
<dbReference type="SUPFAM" id="SSF53756">
    <property type="entry name" value="UDP-Glycosyltransferase/glycogen phosphorylase"/>
    <property type="match status" value="1"/>
</dbReference>
<evidence type="ECO:0000259" key="1">
    <source>
        <dbReference type="Pfam" id="PF13477"/>
    </source>
</evidence>
<keyword evidence="2" id="KW-0808">Transferase</keyword>
<proteinExistence type="predicted"/>
<dbReference type="STRING" id="460265.Mnod_4315"/>
<evidence type="ECO:0000313" key="3">
    <source>
        <dbReference type="Proteomes" id="UP000008207"/>
    </source>
</evidence>
<feature type="domain" description="Glycosyltransferase subfamily 4-like N-terminal" evidence="1">
    <location>
        <begin position="121"/>
        <end position="174"/>
    </location>
</feature>
<dbReference type="KEGG" id="mno:Mnod_4315"/>
<dbReference type="AlphaFoldDB" id="B8IAC8"/>
<dbReference type="InterPro" id="IPR028098">
    <property type="entry name" value="Glyco_trans_4-like_N"/>
</dbReference>
<dbReference type="eggNOG" id="COG0438">
    <property type="taxonomic scope" value="Bacteria"/>
</dbReference>
<evidence type="ECO:0000313" key="2">
    <source>
        <dbReference type="EMBL" id="ACL59191.1"/>
    </source>
</evidence>
<dbReference type="EMBL" id="CP001349">
    <property type="protein sequence ID" value="ACL59191.1"/>
    <property type="molecule type" value="Genomic_DNA"/>
</dbReference>
<name>B8IAC8_METNO</name>
<protein>
    <submittedName>
        <fullName evidence="2">Glycosyl transferase group 1</fullName>
    </submittedName>
</protein>
<dbReference type="PANTHER" id="PTHR12526">
    <property type="entry name" value="GLYCOSYLTRANSFERASE"/>
    <property type="match status" value="1"/>
</dbReference>
<reference evidence="2 3" key="1">
    <citation type="submission" date="2009-01" db="EMBL/GenBank/DDBJ databases">
        <title>Complete sequence of chromosome of Methylobacterium nodulans ORS 2060.</title>
        <authorList>
            <consortium name="US DOE Joint Genome Institute"/>
            <person name="Lucas S."/>
            <person name="Copeland A."/>
            <person name="Lapidus A."/>
            <person name="Glavina del Rio T."/>
            <person name="Dalin E."/>
            <person name="Tice H."/>
            <person name="Bruce D."/>
            <person name="Goodwin L."/>
            <person name="Pitluck S."/>
            <person name="Sims D."/>
            <person name="Brettin T."/>
            <person name="Detter J.C."/>
            <person name="Han C."/>
            <person name="Larimer F."/>
            <person name="Land M."/>
            <person name="Hauser L."/>
            <person name="Kyrpides N."/>
            <person name="Ivanova N."/>
            <person name="Marx C.J."/>
            <person name="Richardson P."/>
        </authorList>
    </citation>
    <scope>NUCLEOTIDE SEQUENCE [LARGE SCALE GENOMIC DNA]</scope>
    <source>
        <strain evidence="3">LMG 21967 / CNCM I-2342 / ORS 2060</strain>
    </source>
</reference>
<accession>B8IAC8</accession>
<gene>
    <name evidence="2" type="ordered locus">Mnod_4315</name>
</gene>
<dbReference type="Proteomes" id="UP000008207">
    <property type="component" value="Chromosome"/>
</dbReference>
<organism evidence="2 3">
    <name type="scientific">Methylobacterium nodulans (strain LMG 21967 / CNCM I-2342 / ORS 2060)</name>
    <dbReference type="NCBI Taxonomy" id="460265"/>
    <lineage>
        <taxon>Bacteria</taxon>
        <taxon>Pseudomonadati</taxon>
        <taxon>Pseudomonadota</taxon>
        <taxon>Alphaproteobacteria</taxon>
        <taxon>Hyphomicrobiales</taxon>
        <taxon>Methylobacteriaceae</taxon>
        <taxon>Methylobacterium</taxon>
    </lineage>
</organism>
<dbReference type="Pfam" id="PF13477">
    <property type="entry name" value="Glyco_trans_4_2"/>
    <property type="match status" value="1"/>
</dbReference>